<evidence type="ECO:0000313" key="2">
    <source>
        <dbReference type="Proteomes" id="UP000009273"/>
    </source>
</evidence>
<protein>
    <submittedName>
        <fullName evidence="1">Gp625</fullName>
    </submittedName>
</protein>
<accession>G3MB05</accession>
<evidence type="ECO:0000313" key="1">
    <source>
        <dbReference type="EMBL" id="AEO93870.1"/>
    </source>
</evidence>
<keyword evidence="2" id="KW-1185">Reference proteome</keyword>
<dbReference type="Proteomes" id="UP000009273">
    <property type="component" value="Segment"/>
</dbReference>
<proteinExistence type="predicted"/>
<dbReference type="RefSeq" id="YP_009015917.1">
    <property type="nucleotide sequence ID" value="NC_023719.1"/>
</dbReference>
<organism evidence="1 2">
    <name type="scientific">Bacillus phage G</name>
    <dbReference type="NCBI Taxonomy" id="2884420"/>
    <lineage>
        <taxon>Viruses</taxon>
        <taxon>Duplodnaviria</taxon>
        <taxon>Heunggongvirae</taxon>
        <taxon>Uroviricota</taxon>
        <taxon>Caudoviricetes</taxon>
        <taxon>Donellivirus</taxon>
        <taxon>Donellivirus gee</taxon>
    </lineage>
</organism>
<gene>
    <name evidence="1" type="primary">625</name>
    <name evidence="1" type="ORF">G_625</name>
</gene>
<reference evidence="1 2" key="1">
    <citation type="submission" date="2011-09" db="EMBL/GenBank/DDBJ databases">
        <authorList>
            <person name="Pope W.H."/>
            <person name="Pedulla M.L."/>
            <person name="Ford M.E."/>
            <person name="Peebles C.L."/>
            <person name="Hatfull G.H."/>
            <person name="Hendrix R.W."/>
        </authorList>
    </citation>
    <scope>NUCLEOTIDE SEQUENCE [LARGE SCALE GENOMIC DNA]</scope>
    <source>
        <strain evidence="1">G</strain>
    </source>
</reference>
<dbReference type="KEGG" id="vg:18563835"/>
<dbReference type="GeneID" id="18563835"/>
<name>G3MB05_9CAUD</name>
<sequence length="87" mass="10210">MSKPIFTYRETKNVVIKMCLSCRHVQEFPESRIECPSCKLVGHMGFWDKPEGFQKYVRLNKPTGLKIIGEHLQYIYDEEMGNELEAI</sequence>
<dbReference type="EMBL" id="JN638751">
    <property type="protein sequence ID" value="AEO93870.1"/>
    <property type="molecule type" value="Genomic_DNA"/>
</dbReference>